<evidence type="ECO:0000313" key="3">
    <source>
        <dbReference type="RefSeq" id="XP_022822757.1"/>
    </source>
</evidence>
<evidence type="ECO:0000256" key="1">
    <source>
        <dbReference type="SAM" id="MobiDB-lite"/>
    </source>
</evidence>
<dbReference type="KEGG" id="sliu:111353810"/>
<feature type="region of interest" description="Disordered" evidence="1">
    <location>
        <begin position="209"/>
        <end position="229"/>
    </location>
</feature>
<name>A0A9J7E6D9_SPOLT</name>
<keyword evidence="2" id="KW-1185">Reference proteome</keyword>
<sequence>MSNLKCINCELSLSRMRRHALGNESEDVVNTIRLWAYPREITLTDHICHACWQLVTYRNVPESMPSKQIGHRHVCVVCGRSIARRNRRRVLIAGTNEQEQRLAHIVSDWIQPRVLTSYDETCIPCWLKARRRAGTIRPQPDVRLPDIPPHGVLYQDVMCAVCGQSLTSVLPSVKQLRPENIARLSELRQISAIHEVCAICWEQAQDVVPQTPRSQEPETESPQQTAIELRDTEIPQVTERQQHVERPQYITLPNMRRAADTPRHCIFQECTSNERHTIPQEVRYRVLQQFQYYIPKGTRICTEHLQEADFHNLYSAEYSMNAFTATHIEDIIFILMEIKK</sequence>
<reference evidence="3" key="1">
    <citation type="submission" date="2025-08" db="UniProtKB">
        <authorList>
            <consortium name="RefSeq"/>
        </authorList>
    </citation>
    <scope>IDENTIFICATION</scope>
    <source>
        <strain evidence="3">Ishihara</strain>
        <tissue evidence="3">Whole body</tissue>
    </source>
</reference>
<accession>A0A9J7E6D9</accession>
<organism evidence="2 3">
    <name type="scientific">Spodoptera litura</name>
    <name type="common">Asian cotton leafworm</name>
    <dbReference type="NCBI Taxonomy" id="69820"/>
    <lineage>
        <taxon>Eukaryota</taxon>
        <taxon>Metazoa</taxon>
        <taxon>Ecdysozoa</taxon>
        <taxon>Arthropoda</taxon>
        <taxon>Hexapoda</taxon>
        <taxon>Insecta</taxon>
        <taxon>Pterygota</taxon>
        <taxon>Neoptera</taxon>
        <taxon>Endopterygota</taxon>
        <taxon>Lepidoptera</taxon>
        <taxon>Glossata</taxon>
        <taxon>Ditrysia</taxon>
        <taxon>Noctuoidea</taxon>
        <taxon>Noctuidae</taxon>
        <taxon>Amphipyrinae</taxon>
        <taxon>Spodoptera</taxon>
    </lineage>
</organism>
<dbReference type="Proteomes" id="UP000301870">
    <property type="component" value="Chromosome 17"/>
</dbReference>
<dbReference type="AlphaFoldDB" id="A0A9J7E6D9"/>
<dbReference type="OrthoDB" id="10046738at2759"/>
<gene>
    <name evidence="3" type="primary">LOC111353810</name>
</gene>
<dbReference type="GeneID" id="111353810"/>
<proteinExistence type="predicted"/>
<evidence type="ECO:0000313" key="2">
    <source>
        <dbReference type="Proteomes" id="UP000301870"/>
    </source>
</evidence>
<dbReference type="RefSeq" id="XP_022822757.1">
    <property type="nucleotide sequence ID" value="XM_022966989.1"/>
</dbReference>
<protein>
    <submittedName>
        <fullName evidence="3">Uncharacterized protein LOC111353810</fullName>
    </submittedName>
</protein>